<evidence type="ECO:0000313" key="7">
    <source>
        <dbReference type="Proteomes" id="UP001182991"/>
    </source>
</evidence>
<proteinExistence type="predicted"/>
<comment type="subcellular location">
    <subcellularLocation>
        <location evidence="1">Membrane</location>
        <topology evidence="1">Multi-pass membrane protein</topology>
    </subcellularLocation>
</comment>
<gene>
    <name evidence="6" type="ORF">RLT85_13735</name>
</gene>
<feature type="transmembrane region" description="Helical" evidence="5">
    <location>
        <begin position="106"/>
        <end position="129"/>
    </location>
</feature>
<protein>
    <submittedName>
        <fullName evidence="6">DUF4870 domain-containing protein</fullName>
    </submittedName>
</protein>
<dbReference type="Proteomes" id="UP001182991">
    <property type="component" value="Unassembled WGS sequence"/>
</dbReference>
<evidence type="ECO:0000256" key="2">
    <source>
        <dbReference type="ARBA" id="ARBA00022692"/>
    </source>
</evidence>
<evidence type="ECO:0000256" key="4">
    <source>
        <dbReference type="ARBA" id="ARBA00023136"/>
    </source>
</evidence>
<evidence type="ECO:0000256" key="3">
    <source>
        <dbReference type="ARBA" id="ARBA00022989"/>
    </source>
</evidence>
<keyword evidence="2 5" id="KW-0812">Transmembrane</keyword>
<evidence type="ECO:0000256" key="5">
    <source>
        <dbReference type="SAM" id="Phobius"/>
    </source>
</evidence>
<keyword evidence="4 5" id="KW-0472">Membrane</keyword>
<comment type="caution">
    <text evidence="6">The sequence shown here is derived from an EMBL/GenBank/DDBJ whole genome shotgun (WGS) entry which is preliminary data.</text>
</comment>
<dbReference type="Pfam" id="PF09685">
    <property type="entry name" value="MamF_MmsF"/>
    <property type="match status" value="1"/>
</dbReference>
<organism evidence="6 7">
    <name type="scientific">Mesonia ostreae</name>
    <dbReference type="NCBI Taxonomy" id="861110"/>
    <lineage>
        <taxon>Bacteria</taxon>
        <taxon>Pseudomonadati</taxon>
        <taxon>Bacteroidota</taxon>
        <taxon>Flavobacteriia</taxon>
        <taxon>Flavobacteriales</taxon>
        <taxon>Flavobacteriaceae</taxon>
        <taxon>Mesonia</taxon>
    </lineage>
</organism>
<dbReference type="InterPro" id="IPR019109">
    <property type="entry name" value="MamF_MmsF"/>
</dbReference>
<accession>A0ABU2KLV8</accession>
<name>A0ABU2KLV8_9FLAO</name>
<keyword evidence="3 5" id="KW-1133">Transmembrane helix</keyword>
<sequence>MPTIENKTWSVATHASTFSKYFLPFGNLLIPLSILVVKKKEAFVVEQSKESLNFQLTIYVYYALWIGTSLIAAIILGFNFGHLNEFYFSENGLNISNTKDFILGPYLIYFAVVIITGLAIFLFDVLCVIQASISVSEGKNFKYPLSLHILNKKSFLTSSSKNEQFHNTQNESL</sequence>
<reference evidence="7" key="1">
    <citation type="submission" date="2023-07" db="EMBL/GenBank/DDBJ databases">
        <title>Isolating and identifying novel microbial strains from the Mariana Trench.</title>
        <authorList>
            <person name="Fu H."/>
        </authorList>
    </citation>
    <scope>NUCLEOTIDE SEQUENCE [LARGE SCALE GENOMIC DNA]</scope>
    <source>
        <strain evidence="7">T-y2</strain>
    </source>
</reference>
<evidence type="ECO:0000256" key="1">
    <source>
        <dbReference type="ARBA" id="ARBA00004141"/>
    </source>
</evidence>
<dbReference type="EMBL" id="JAVRBG010000016">
    <property type="protein sequence ID" value="MDT0295693.1"/>
    <property type="molecule type" value="Genomic_DNA"/>
</dbReference>
<keyword evidence="7" id="KW-1185">Reference proteome</keyword>
<feature type="transmembrane region" description="Helical" evidence="5">
    <location>
        <begin position="20"/>
        <end position="37"/>
    </location>
</feature>
<dbReference type="RefSeq" id="WP_311402621.1">
    <property type="nucleotide sequence ID" value="NZ_JAVRBG010000016.1"/>
</dbReference>
<evidence type="ECO:0000313" key="6">
    <source>
        <dbReference type="EMBL" id="MDT0295693.1"/>
    </source>
</evidence>
<feature type="transmembrane region" description="Helical" evidence="5">
    <location>
        <begin position="58"/>
        <end position="80"/>
    </location>
</feature>